<dbReference type="PANTHER" id="PTHR34810">
    <property type="entry name" value="DNA-BINDING PROTEIN BIN4"/>
    <property type="match status" value="1"/>
</dbReference>
<dbReference type="Proteomes" id="UP000235145">
    <property type="component" value="Unassembled WGS sequence"/>
</dbReference>
<name>A0A9R1XW60_LACSA</name>
<reference evidence="2 3" key="1">
    <citation type="journal article" date="2017" name="Nat. Commun.">
        <title>Genome assembly with in vitro proximity ligation data and whole-genome triplication in lettuce.</title>
        <authorList>
            <person name="Reyes-Chin-Wo S."/>
            <person name="Wang Z."/>
            <person name="Yang X."/>
            <person name="Kozik A."/>
            <person name="Arikit S."/>
            <person name="Song C."/>
            <person name="Xia L."/>
            <person name="Froenicke L."/>
            <person name="Lavelle D.O."/>
            <person name="Truco M.J."/>
            <person name="Xia R."/>
            <person name="Zhu S."/>
            <person name="Xu C."/>
            <person name="Xu H."/>
            <person name="Xu X."/>
            <person name="Cox K."/>
            <person name="Korf I."/>
            <person name="Meyers B.C."/>
            <person name="Michelmore R.W."/>
        </authorList>
    </citation>
    <scope>NUCLEOTIDE SEQUENCE [LARGE SCALE GENOMIC DNA]</scope>
    <source>
        <strain evidence="3">cv. Salinas</strain>
        <tissue evidence="2">Seedlings</tissue>
    </source>
</reference>
<feature type="compositionally biased region" description="Basic residues" evidence="1">
    <location>
        <begin position="327"/>
        <end position="346"/>
    </location>
</feature>
<protein>
    <recommendedName>
        <fullName evidence="4">DNA-binding protein BIN4</fullName>
    </recommendedName>
</protein>
<evidence type="ECO:0000256" key="1">
    <source>
        <dbReference type="SAM" id="MobiDB-lite"/>
    </source>
</evidence>
<evidence type="ECO:0008006" key="4">
    <source>
        <dbReference type="Google" id="ProtNLM"/>
    </source>
</evidence>
<evidence type="ECO:0000313" key="3">
    <source>
        <dbReference type="Proteomes" id="UP000235145"/>
    </source>
</evidence>
<dbReference type="GO" id="GO:0009330">
    <property type="term" value="C:DNA topoisomerase type II (double strand cut, ATP-hydrolyzing) complex"/>
    <property type="evidence" value="ECO:0000318"/>
    <property type="project" value="GO_Central"/>
</dbReference>
<feature type="compositionally biased region" description="Basic and acidic residues" evidence="1">
    <location>
        <begin position="70"/>
        <end position="89"/>
    </location>
</feature>
<evidence type="ECO:0000313" key="2">
    <source>
        <dbReference type="EMBL" id="KAJ0221567.1"/>
    </source>
</evidence>
<gene>
    <name evidence="2" type="ORF">LSAT_V11C200101110</name>
</gene>
<dbReference type="GO" id="GO:0005634">
    <property type="term" value="C:nucleus"/>
    <property type="evidence" value="ECO:0000318"/>
    <property type="project" value="GO_Central"/>
</dbReference>
<dbReference type="GO" id="GO:0003690">
    <property type="term" value="F:double-stranded DNA binding"/>
    <property type="evidence" value="ECO:0000318"/>
    <property type="project" value="GO_Central"/>
</dbReference>
<dbReference type="AlphaFoldDB" id="A0A9R1XW60"/>
<feature type="compositionally biased region" description="Low complexity" evidence="1">
    <location>
        <begin position="23"/>
        <end position="36"/>
    </location>
</feature>
<dbReference type="GO" id="GO:0051276">
    <property type="term" value="P:chromosome organization"/>
    <property type="evidence" value="ECO:0000318"/>
    <property type="project" value="GO_Central"/>
</dbReference>
<dbReference type="PANTHER" id="PTHR34810:SF1">
    <property type="entry name" value="DNA-BINDING PROTEIN BIN4"/>
    <property type="match status" value="1"/>
</dbReference>
<proteinExistence type="predicted"/>
<dbReference type="EMBL" id="NBSK02000002">
    <property type="protein sequence ID" value="KAJ0221567.1"/>
    <property type="molecule type" value="Genomic_DNA"/>
</dbReference>
<feature type="compositionally biased region" description="Low complexity" evidence="1">
    <location>
        <begin position="48"/>
        <end position="62"/>
    </location>
</feature>
<dbReference type="InterPro" id="IPR033246">
    <property type="entry name" value="BIN4"/>
</dbReference>
<dbReference type="GO" id="GO:0042023">
    <property type="term" value="P:DNA endoreduplication"/>
    <property type="evidence" value="ECO:0000318"/>
    <property type="project" value="GO_Central"/>
</dbReference>
<accession>A0A9R1XW60</accession>
<sequence>MSTSSREYSPDWLRNAQAPTTSILMLSSSSESLPGGSDDDTDDRLPISSVTKKTSKVKSPSKNLSTKRKGLGENEGNKGKGGKSPEKKPKTPVWTLPSDFEYELSEHDPKEEEEEEELKTRLKMEEDMMETQGKQENDGDVKVLERQTTEKQTGSYISSSRLPLVLADKVQRSKALVECEGESIDLSGDLGSVGRVVVSDCPSGNQDVLLDLKGTIYKMTILPSRTFCVVSFGQSEAKIEAIMDDFIQLKPQSNVYEAETMVEGTLEGFSFDSEDEAANRQTGDENKGADAADPQTKTNGKGKGKAEKTSSVSGAAKRKAKTTAAKKPPKKATRKAPAAKKSKAKK</sequence>
<feature type="region of interest" description="Disordered" evidence="1">
    <location>
        <begin position="23"/>
        <end position="116"/>
    </location>
</feature>
<keyword evidence="3" id="KW-1185">Reference proteome</keyword>
<organism evidence="2 3">
    <name type="scientific">Lactuca sativa</name>
    <name type="common">Garden lettuce</name>
    <dbReference type="NCBI Taxonomy" id="4236"/>
    <lineage>
        <taxon>Eukaryota</taxon>
        <taxon>Viridiplantae</taxon>
        <taxon>Streptophyta</taxon>
        <taxon>Embryophyta</taxon>
        <taxon>Tracheophyta</taxon>
        <taxon>Spermatophyta</taxon>
        <taxon>Magnoliopsida</taxon>
        <taxon>eudicotyledons</taxon>
        <taxon>Gunneridae</taxon>
        <taxon>Pentapetalae</taxon>
        <taxon>asterids</taxon>
        <taxon>campanulids</taxon>
        <taxon>Asterales</taxon>
        <taxon>Asteraceae</taxon>
        <taxon>Cichorioideae</taxon>
        <taxon>Cichorieae</taxon>
        <taxon>Lactucinae</taxon>
        <taxon>Lactuca</taxon>
    </lineage>
</organism>
<comment type="caution">
    <text evidence="2">The sequence shown here is derived from an EMBL/GenBank/DDBJ whole genome shotgun (WGS) entry which is preliminary data.</text>
</comment>
<feature type="region of interest" description="Disordered" evidence="1">
    <location>
        <begin position="276"/>
        <end position="346"/>
    </location>
</feature>